<dbReference type="AlphaFoldDB" id="A0A3B0Y9X1"/>
<gene>
    <name evidence="1" type="ORF">MNBD_GAMMA10-893</name>
</gene>
<dbReference type="Gene3D" id="3.90.1150.50">
    <property type="entry name" value="Transcription-repair-coupling factor, D7 domain"/>
    <property type="match status" value="1"/>
</dbReference>
<organism evidence="1">
    <name type="scientific">hydrothermal vent metagenome</name>
    <dbReference type="NCBI Taxonomy" id="652676"/>
    <lineage>
        <taxon>unclassified sequences</taxon>
        <taxon>metagenomes</taxon>
        <taxon>ecological metagenomes</taxon>
    </lineage>
</organism>
<proteinExistence type="predicted"/>
<dbReference type="EMBL" id="UOFJ01000700">
    <property type="protein sequence ID" value="VAW73163.1"/>
    <property type="molecule type" value="Genomic_DNA"/>
</dbReference>
<evidence type="ECO:0000313" key="1">
    <source>
        <dbReference type="EMBL" id="VAW73163.1"/>
    </source>
</evidence>
<protein>
    <submittedName>
        <fullName evidence="1">Uncharacterized protein</fullName>
    </submittedName>
</protein>
<accession>A0A3B0Y9X1</accession>
<dbReference type="InterPro" id="IPR037235">
    <property type="entry name" value="TRCF-like_C_D7"/>
</dbReference>
<dbReference type="SUPFAM" id="SSF143517">
    <property type="entry name" value="TRCF domain-like"/>
    <property type="match status" value="1"/>
</dbReference>
<sequence length="81" mass="9025">LLALDVGIEKITAVDALIRIVFDMQAKIDPAILIALIQSQPDIYQLKDSQTLMINKQTTESAQRIKILRETLTSLMTQEAA</sequence>
<reference evidence="1" key="1">
    <citation type="submission" date="2018-06" db="EMBL/GenBank/DDBJ databases">
        <authorList>
            <person name="Zhirakovskaya E."/>
        </authorList>
    </citation>
    <scope>NUCLEOTIDE SEQUENCE</scope>
</reference>
<name>A0A3B0Y9X1_9ZZZZ</name>
<feature type="non-terminal residue" evidence="1">
    <location>
        <position position="1"/>
    </location>
</feature>